<dbReference type="NCBIfam" id="NF006562">
    <property type="entry name" value="PRK09065.1"/>
    <property type="match status" value="1"/>
</dbReference>
<dbReference type="SUPFAM" id="SSF52317">
    <property type="entry name" value="Class I glutamine amidotransferase-like"/>
    <property type="match status" value="1"/>
</dbReference>
<accession>A0A6N7LPM1</accession>
<dbReference type="EMBL" id="WIRE01000001">
    <property type="protein sequence ID" value="MQX52158.1"/>
    <property type="molecule type" value="Genomic_DNA"/>
</dbReference>
<dbReference type="Proteomes" id="UP000469421">
    <property type="component" value="Unassembled WGS sequence"/>
</dbReference>
<protein>
    <submittedName>
        <fullName evidence="2">Glutamine amidotransferase</fullName>
    </submittedName>
</protein>
<organism evidence="2 3">
    <name type="scientific">Alcanivorax sediminis</name>
    <dbReference type="NCBI Taxonomy" id="2663008"/>
    <lineage>
        <taxon>Bacteria</taxon>
        <taxon>Pseudomonadati</taxon>
        <taxon>Pseudomonadota</taxon>
        <taxon>Gammaproteobacteria</taxon>
        <taxon>Oceanospirillales</taxon>
        <taxon>Alcanivoracaceae</taxon>
        <taxon>Alcanivorax</taxon>
    </lineage>
</organism>
<dbReference type="InterPro" id="IPR044992">
    <property type="entry name" value="ChyE-like"/>
</dbReference>
<dbReference type="GO" id="GO:0005829">
    <property type="term" value="C:cytosol"/>
    <property type="evidence" value="ECO:0007669"/>
    <property type="project" value="TreeGrafter"/>
</dbReference>
<dbReference type="PANTHER" id="PTHR42695">
    <property type="entry name" value="GLUTAMINE AMIDOTRANSFERASE YLR126C-RELATED"/>
    <property type="match status" value="1"/>
</dbReference>
<dbReference type="InterPro" id="IPR029062">
    <property type="entry name" value="Class_I_gatase-like"/>
</dbReference>
<dbReference type="AlphaFoldDB" id="A0A6N7LPM1"/>
<evidence type="ECO:0000313" key="2">
    <source>
        <dbReference type="EMBL" id="MQX52158.1"/>
    </source>
</evidence>
<keyword evidence="3" id="KW-1185">Reference proteome</keyword>
<feature type="domain" description="Glutamine amidotransferase" evidence="1">
    <location>
        <begin position="21"/>
        <end position="197"/>
    </location>
</feature>
<dbReference type="Gene3D" id="3.40.50.880">
    <property type="match status" value="1"/>
</dbReference>
<comment type="caution">
    <text evidence="2">The sequence shown here is derived from an EMBL/GenBank/DDBJ whole genome shotgun (WGS) entry which is preliminary data.</text>
</comment>
<dbReference type="InterPro" id="IPR017926">
    <property type="entry name" value="GATASE"/>
</dbReference>
<dbReference type="GO" id="GO:0016740">
    <property type="term" value="F:transferase activity"/>
    <property type="evidence" value="ECO:0007669"/>
    <property type="project" value="UniProtKB-KW"/>
</dbReference>
<keyword evidence="2" id="KW-0315">Glutamine amidotransferase</keyword>
<dbReference type="PROSITE" id="PS51273">
    <property type="entry name" value="GATASE_TYPE_1"/>
    <property type="match status" value="1"/>
</dbReference>
<gene>
    <name evidence="2" type="ORF">GFN93_02795</name>
</gene>
<reference evidence="2 3" key="1">
    <citation type="submission" date="2019-10" db="EMBL/GenBank/DDBJ databases">
        <title>Alcanivorax sp.PA15-N-34 draft genome sequence.</title>
        <authorList>
            <person name="Liao X."/>
            <person name="Shao Z."/>
        </authorList>
    </citation>
    <scope>NUCLEOTIDE SEQUENCE [LARGE SCALE GENOMIC DNA]</scope>
    <source>
        <strain evidence="2 3">PA15-N-34</strain>
    </source>
</reference>
<dbReference type="Pfam" id="PF00117">
    <property type="entry name" value="GATase"/>
    <property type="match status" value="1"/>
</dbReference>
<dbReference type="CDD" id="cd01741">
    <property type="entry name" value="GATase1_1"/>
    <property type="match status" value="1"/>
</dbReference>
<proteinExistence type="predicted"/>
<dbReference type="PANTHER" id="PTHR42695:SF5">
    <property type="entry name" value="GLUTAMINE AMIDOTRANSFERASE YLR126C-RELATED"/>
    <property type="match status" value="1"/>
</dbReference>
<sequence length="243" mass="26309">MNNSKPIAIIKTGSTYPHISNHYGDFEQWISHGLGTAAPVWVVDVPEGDAMPEASDLAGVVITGSHAMVTDQADWMNTLIHWCYRTIHQHPALPVLGLCFGHQLLAQALGGEVADNPMGIEVGTVPLRLTQAGHQDALLSAIENHPWAQVVHTQSVLTPPPGAAVLASNVHDACQAFRYGDCVWGVQFHPEFSADVMRAYLQALSGESLTQQQVDTYLQEVRECEDASSILSSFARLILPQVA</sequence>
<name>A0A6N7LPM1_9GAMM</name>
<evidence type="ECO:0000259" key="1">
    <source>
        <dbReference type="Pfam" id="PF00117"/>
    </source>
</evidence>
<evidence type="ECO:0000313" key="3">
    <source>
        <dbReference type="Proteomes" id="UP000469421"/>
    </source>
</evidence>
<keyword evidence="2" id="KW-0808">Transferase</keyword>